<dbReference type="Pfam" id="PF00111">
    <property type="entry name" value="Fer2"/>
    <property type="match status" value="1"/>
</dbReference>
<dbReference type="RefSeq" id="WP_181844841.1">
    <property type="nucleotide sequence ID" value="NZ_JACERJ010000003.1"/>
</dbReference>
<dbReference type="InterPro" id="IPR006058">
    <property type="entry name" value="2Fe2S_fd_BS"/>
</dbReference>
<dbReference type="Proteomes" id="UP000557749">
    <property type="component" value="Unassembled WGS sequence"/>
</dbReference>
<evidence type="ECO:0000256" key="2">
    <source>
        <dbReference type="ARBA" id="ARBA00022448"/>
    </source>
</evidence>
<dbReference type="InterPro" id="IPR001041">
    <property type="entry name" value="2Fe-2S_ferredoxin-type"/>
</dbReference>
<evidence type="ECO:0000256" key="8">
    <source>
        <dbReference type="ARBA" id="ARBA00034078"/>
    </source>
</evidence>
<gene>
    <name evidence="10" type="ORF">H2Y57_07135</name>
</gene>
<evidence type="ECO:0000256" key="1">
    <source>
        <dbReference type="ARBA" id="ARBA00007874"/>
    </source>
</evidence>
<evidence type="ECO:0000256" key="7">
    <source>
        <dbReference type="ARBA" id="ARBA00023014"/>
    </source>
</evidence>
<proteinExistence type="inferred from homology"/>
<dbReference type="NCBIfam" id="TIGR02008">
    <property type="entry name" value="fdx_plant"/>
    <property type="match status" value="1"/>
</dbReference>
<name>A0AAW3SPV8_9GAMM</name>
<dbReference type="PROSITE" id="PS00197">
    <property type="entry name" value="2FE2S_FER_1"/>
    <property type="match status" value="1"/>
</dbReference>
<evidence type="ECO:0000256" key="5">
    <source>
        <dbReference type="ARBA" id="ARBA00022982"/>
    </source>
</evidence>
<evidence type="ECO:0000256" key="3">
    <source>
        <dbReference type="ARBA" id="ARBA00022714"/>
    </source>
</evidence>
<dbReference type="InterPro" id="IPR010241">
    <property type="entry name" value="Fd_pln"/>
</dbReference>
<dbReference type="AlphaFoldDB" id="A0AAW3SPV8"/>
<keyword evidence="3" id="KW-0001">2Fe-2S</keyword>
<dbReference type="GO" id="GO:0046872">
    <property type="term" value="F:metal ion binding"/>
    <property type="evidence" value="ECO:0007669"/>
    <property type="project" value="UniProtKB-KW"/>
</dbReference>
<keyword evidence="7" id="KW-0411">Iron-sulfur</keyword>
<dbReference type="CDD" id="cd00207">
    <property type="entry name" value="fer2"/>
    <property type="match status" value="1"/>
</dbReference>
<evidence type="ECO:0000259" key="9">
    <source>
        <dbReference type="PROSITE" id="PS51085"/>
    </source>
</evidence>
<dbReference type="GO" id="GO:0051537">
    <property type="term" value="F:2 iron, 2 sulfur cluster binding"/>
    <property type="evidence" value="ECO:0007669"/>
    <property type="project" value="UniProtKB-KW"/>
</dbReference>
<dbReference type="PROSITE" id="PS51085">
    <property type="entry name" value="2FE2S_FER_2"/>
    <property type="match status" value="1"/>
</dbReference>
<dbReference type="PANTHER" id="PTHR43112:SF3">
    <property type="entry name" value="FERREDOXIN-2, CHLOROPLASTIC"/>
    <property type="match status" value="1"/>
</dbReference>
<dbReference type="InterPro" id="IPR036010">
    <property type="entry name" value="2Fe-2S_ferredoxin-like_sf"/>
</dbReference>
<accession>A0AAW3SPV8</accession>
<evidence type="ECO:0000256" key="4">
    <source>
        <dbReference type="ARBA" id="ARBA00022723"/>
    </source>
</evidence>
<evidence type="ECO:0000256" key="6">
    <source>
        <dbReference type="ARBA" id="ARBA00023004"/>
    </source>
</evidence>
<dbReference type="InterPro" id="IPR012675">
    <property type="entry name" value="Beta-grasp_dom_sf"/>
</dbReference>
<comment type="caution">
    <text evidence="10">The sequence shown here is derived from an EMBL/GenBank/DDBJ whole genome shotgun (WGS) entry which is preliminary data.</text>
</comment>
<comment type="cofactor">
    <cofactor evidence="8">
        <name>[2Fe-2S] cluster</name>
        <dbReference type="ChEBI" id="CHEBI:190135"/>
    </cofactor>
</comment>
<dbReference type="SUPFAM" id="SSF54292">
    <property type="entry name" value="2Fe-2S ferredoxin-like"/>
    <property type="match status" value="1"/>
</dbReference>
<keyword evidence="4" id="KW-0479">Metal-binding</keyword>
<reference evidence="10 11" key="1">
    <citation type="submission" date="2020-07" db="EMBL/GenBank/DDBJ databases">
        <title>Characterization of Pectobacterium aroidearum strains causing soft rot on Amorphophallus konjac.</title>
        <authorList>
            <person name="Xie H."/>
        </authorList>
    </citation>
    <scope>NUCLEOTIDE SEQUENCE [LARGE SCALE GENOMIC DNA]</scope>
    <source>
        <strain evidence="10 11">MY7</strain>
    </source>
</reference>
<evidence type="ECO:0000313" key="10">
    <source>
        <dbReference type="EMBL" id="MBA5203461.1"/>
    </source>
</evidence>
<keyword evidence="2" id="KW-0813">Transport</keyword>
<comment type="similarity">
    <text evidence="1">Belongs to the 2Fe2S plant-type ferredoxin family.</text>
</comment>
<feature type="domain" description="2Fe-2S ferredoxin-type" evidence="9">
    <location>
        <begin position="2"/>
        <end position="93"/>
    </location>
</feature>
<organism evidence="10 11">
    <name type="scientific">Pectobacterium aroidearum</name>
    <dbReference type="NCBI Taxonomy" id="1201031"/>
    <lineage>
        <taxon>Bacteria</taxon>
        <taxon>Pseudomonadati</taxon>
        <taxon>Pseudomonadota</taxon>
        <taxon>Gammaproteobacteria</taxon>
        <taxon>Enterobacterales</taxon>
        <taxon>Pectobacteriaceae</taxon>
        <taxon>Pectobacterium</taxon>
    </lineage>
</organism>
<dbReference type="PANTHER" id="PTHR43112">
    <property type="entry name" value="FERREDOXIN"/>
    <property type="match status" value="1"/>
</dbReference>
<evidence type="ECO:0000313" key="11">
    <source>
        <dbReference type="Proteomes" id="UP000557749"/>
    </source>
</evidence>
<protein>
    <submittedName>
        <fullName evidence="10">2Fe-2S iron-sulfur cluster binding domain-containing protein</fullName>
    </submittedName>
</protein>
<dbReference type="Gene3D" id="3.10.20.30">
    <property type="match status" value="1"/>
</dbReference>
<keyword evidence="5" id="KW-0249">Electron transport</keyword>
<keyword evidence="6" id="KW-0408">Iron</keyword>
<sequence length="113" mass="12545">MMGHTYTIRDLTTGAVIQAPDDVCILDSLEEAGVDSPYSCRAGACSSCAALLISGLVDQSDGTFLDDEQKVRFILTCSAYPQSDCIIRTGVEELLFDEEKAHKVFFEDWQRWN</sequence>
<dbReference type="GO" id="GO:0009055">
    <property type="term" value="F:electron transfer activity"/>
    <property type="evidence" value="ECO:0007669"/>
    <property type="project" value="InterPro"/>
</dbReference>
<dbReference type="GO" id="GO:0022900">
    <property type="term" value="P:electron transport chain"/>
    <property type="evidence" value="ECO:0007669"/>
    <property type="project" value="InterPro"/>
</dbReference>
<dbReference type="EMBL" id="JACERJ010000003">
    <property type="protein sequence ID" value="MBA5203461.1"/>
    <property type="molecule type" value="Genomic_DNA"/>
</dbReference>